<gene>
    <name evidence="1" type="ORF">UFOPK2658_01391</name>
    <name evidence="2" type="ORF">UFOPK2880_01200</name>
    <name evidence="3" type="ORF">UFOPK3004_00727</name>
    <name evidence="4" type="ORF">UFOPK3304_01705</name>
    <name evidence="5" type="ORF">UFOPK3494_00991</name>
    <name evidence="6" type="ORF">UFOPK4134_01574</name>
</gene>
<proteinExistence type="predicted"/>
<evidence type="ECO:0000313" key="3">
    <source>
        <dbReference type="EMBL" id="CAB4801905.1"/>
    </source>
</evidence>
<organism evidence="3">
    <name type="scientific">freshwater metagenome</name>
    <dbReference type="NCBI Taxonomy" id="449393"/>
    <lineage>
        <taxon>unclassified sequences</taxon>
        <taxon>metagenomes</taxon>
        <taxon>ecological metagenomes</taxon>
    </lineage>
</organism>
<protein>
    <submittedName>
        <fullName evidence="3">Unannotated protein</fullName>
    </submittedName>
</protein>
<dbReference type="EMBL" id="CAFBLJ010000133">
    <property type="protein sequence ID" value="CAB4881663.1"/>
    <property type="molecule type" value="Genomic_DNA"/>
</dbReference>
<reference evidence="3" key="1">
    <citation type="submission" date="2020-05" db="EMBL/GenBank/DDBJ databases">
        <authorList>
            <person name="Chiriac C."/>
            <person name="Salcher M."/>
            <person name="Ghai R."/>
            <person name="Kavagutti S V."/>
        </authorList>
    </citation>
    <scope>NUCLEOTIDE SEQUENCE</scope>
</reference>
<dbReference type="EMBL" id="CAFAAL010000048">
    <property type="protein sequence ID" value="CAB4801905.1"/>
    <property type="molecule type" value="Genomic_DNA"/>
</dbReference>
<evidence type="ECO:0000313" key="4">
    <source>
        <dbReference type="EMBL" id="CAB4881663.1"/>
    </source>
</evidence>
<dbReference type="EMBL" id="CAEZZP010000079">
    <property type="protein sequence ID" value="CAB4777386.1"/>
    <property type="molecule type" value="Genomic_DNA"/>
</dbReference>
<evidence type="ECO:0000313" key="2">
    <source>
        <dbReference type="EMBL" id="CAB4777386.1"/>
    </source>
</evidence>
<dbReference type="EMBL" id="CAEZYH010000069">
    <property type="protein sequence ID" value="CAB4725880.1"/>
    <property type="molecule type" value="Genomic_DNA"/>
</dbReference>
<evidence type="ECO:0000313" key="6">
    <source>
        <dbReference type="EMBL" id="CAB5036121.1"/>
    </source>
</evidence>
<evidence type="ECO:0000313" key="5">
    <source>
        <dbReference type="EMBL" id="CAB4902006.1"/>
    </source>
</evidence>
<evidence type="ECO:0000313" key="1">
    <source>
        <dbReference type="EMBL" id="CAB4725880.1"/>
    </source>
</evidence>
<dbReference type="AlphaFoldDB" id="A0A6J6Y0B6"/>
<dbReference type="EMBL" id="CAFBPS010000160">
    <property type="protein sequence ID" value="CAB5036121.1"/>
    <property type="molecule type" value="Genomic_DNA"/>
</dbReference>
<dbReference type="EMBL" id="CAFBMF010000057">
    <property type="protein sequence ID" value="CAB4902006.1"/>
    <property type="molecule type" value="Genomic_DNA"/>
</dbReference>
<name>A0A6J6Y0B6_9ZZZZ</name>
<sequence length="66" mass="6765">MMTHNKLVAVASDVIAPSASKSPSAASAILPVATSAPEEMVNAIKSRFNNGVLLRVISGKKSAELS</sequence>
<accession>A0A6J6Y0B6</accession>